<protein>
    <submittedName>
        <fullName evidence="2">Uncharacterized protein</fullName>
    </submittedName>
</protein>
<gene>
    <name evidence="2" type="ORF">B5807_02868</name>
</gene>
<accession>A0A1Y2M857</accession>
<evidence type="ECO:0000256" key="1">
    <source>
        <dbReference type="SAM" id="MobiDB-lite"/>
    </source>
</evidence>
<reference evidence="2 3" key="1">
    <citation type="journal article" date="2017" name="Genome Announc.">
        <title>Genome sequence of the saprophytic ascomycete Epicoccum nigrum ICMP 19927 strain isolated from New Zealand.</title>
        <authorList>
            <person name="Fokin M."/>
            <person name="Fleetwood D."/>
            <person name="Weir B.S."/>
            <person name="Villas-Boas S.G."/>
        </authorList>
    </citation>
    <scope>NUCLEOTIDE SEQUENCE [LARGE SCALE GENOMIC DNA]</scope>
    <source>
        <strain evidence="2 3">ICMP 19927</strain>
    </source>
</reference>
<keyword evidence="3" id="KW-1185">Reference proteome</keyword>
<dbReference type="InParanoid" id="A0A1Y2M857"/>
<evidence type="ECO:0000313" key="3">
    <source>
        <dbReference type="Proteomes" id="UP000193240"/>
    </source>
</evidence>
<dbReference type="Proteomes" id="UP000193240">
    <property type="component" value="Unassembled WGS sequence"/>
</dbReference>
<sequence>MRRNYPRRYAEDYDPYASGNENRRRNRDRLNMDILMHDLLRSSSRRGHGPYVLYPSGPEPNNTGFRSPLRMVRGYGGPSGFLRRFRPAFRLPFLDYDSESYDDEDTLPWFVPRHPPCYVRRHFALPLRGGRYGRGFNGPRGGYYMYD</sequence>
<organism evidence="2 3">
    <name type="scientific">Epicoccum nigrum</name>
    <name type="common">Soil fungus</name>
    <name type="synonym">Epicoccum purpurascens</name>
    <dbReference type="NCBI Taxonomy" id="105696"/>
    <lineage>
        <taxon>Eukaryota</taxon>
        <taxon>Fungi</taxon>
        <taxon>Dikarya</taxon>
        <taxon>Ascomycota</taxon>
        <taxon>Pezizomycotina</taxon>
        <taxon>Dothideomycetes</taxon>
        <taxon>Pleosporomycetidae</taxon>
        <taxon>Pleosporales</taxon>
        <taxon>Pleosporineae</taxon>
        <taxon>Didymellaceae</taxon>
        <taxon>Epicoccum</taxon>
    </lineage>
</organism>
<dbReference type="AlphaFoldDB" id="A0A1Y2M857"/>
<proteinExistence type="predicted"/>
<name>A0A1Y2M857_EPING</name>
<feature type="region of interest" description="Disordered" evidence="1">
    <location>
        <begin position="1"/>
        <end position="25"/>
    </location>
</feature>
<dbReference type="EMBL" id="KZ107839">
    <property type="protein sequence ID" value="OSS52192.1"/>
    <property type="molecule type" value="Genomic_DNA"/>
</dbReference>
<evidence type="ECO:0000313" key="2">
    <source>
        <dbReference type="EMBL" id="OSS52192.1"/>
    </source>
</evidence>